<dbReference type="SUPFAM" id="SSF52096">
    <property type="entry name" value="ClpP/crotonase"/>
    <property type="match status" value="1"/>
</dbReference>
<proteinExistence type="predicted"/>
<name>A0A3L7J9Z2_9HYPH</name>
<evidence type="ECO:0000256" key="2">
    <source>
        <dbReference type="ARBA" id="ARBA00023140"/>
    </source>
</evidence>
<dbReference type="AlphaFoldDB" id="A0A3L7J9Z2"/>
<keyword evidence="2" id="KW-0576">Peroxisome</keyword>
<keyword evidence="3" id="KW-0413">Isomerase</keyword>
<dbReference type="InterPro" id="IPR001753">
    <property type="entry name" value="Enoyl-CoA_hydra/iso"/>
</dbReference>
<dbReference type="RefSeq" id="WP_121644404.1">
    <property type="nucleotide sequence ID" value="NZ_RCWN01000001.1"/>
</dbReference>
<accession>A0A3L7J9Z2</accession>
<dbReference type="Gene3D" id="3.90.226.10">
    <property type="entry name" value="2-enoyl-CoA Hydratase, Chain A, domain 1"/>
    <property type="match status" value="1"/>
</dbReference>
<dbReference type="InterPro" id="IPR029045">
    <property type="entry name" value="ClpP/crotonase-like_dom_sf"/>
</dbReference>
<evidence type="ECO:0000256" key="1">
    <source>
        <dbReference type="ARBA" id="ARBA00004275"/>
    </source>
</evidence>
<dbReference type="CDD" id="cd06558">
    <property type="entry name" value="crotonase-like"/>
    <property type="match status" value="1"/>
</dbReference>
<dbReference type="InterPro" id="IPR051053">
    <property type="entry name" value="ECH/Chromodomain_protein"/>
</dbReference>
<organism evidence="4 5">
    <name type="scientific">Notoacmeibacter ruber</name>
    <dbReference type="NCBI Taxonomy" id="2670375"/>
    <lineage>
        <taxon>Bacteria</taxon>
        <taxon>Pseudomonadati</taxon>
        <taxon>Pseudomonadota</taxon>
        <taxon>Alphaproteobacteria</taxon>
        <taxon>Hyphomicrobiales</taxon>
        <taxon>Notoacmeibacteraceae</taxon>
        <taxon>Notoacmeibacter</taxon>
    </lineage>
</organism>
<dbReference type="PANTHER" id="PTHR43684">
    <property type="match status" value="1"/>
</dbReference>
<evidence type="ECO:0000313" key="4">
    <source>
        <dbReference type="EMBL" id="RLQ87436.1"/>
    </source>
</evidence>
<evidence type="ECO:0000256" key="3">
    <source>
        <dbReference type="ARBA" id="ARBA00023235"/>
    </source>
</evidence>
<gene>
    <name evidence="4" type="ORF">D8780_03670</name>
</gene>
<comment type="subcellular location">
    <subcellularLocation>
        <location evidence="1">Peroxisome</location>
    </subcellularLocation>
</comment>
<dbReference type="NCBIfam" id="NF004681">
    <property type="entry name" value="PRK06023.1"/>
    <property type="match status" value="1"/>
</dbReference>
<keyword evidence="5" id="KW-1185">Reference proteome</keyword>
<protein>
    <submittedName>
        <fullName evidence="4">Crotonase/enoyl-CoA hydratase family protein</fullName>
    </submittedName>
</protein>
<comment type="caution">
    <text evidence="4">The sequence shown here is derived from an EMBL/GenBank/DDBJ whole genome shotgun (WGS) entry which is preliminary data.</text>
</comment>
<evidence type="ECO:0000313" key="5">
    <source>
        <dbReference type="Proteomes" id="UP000281094"/>
    </source>
</evidence>
<reference evidence="4 5" key="1">
    <citation type="submission" date="2018-10" db="EMBL/GenBank/DDBJ databases">
        <title>Notoacmeibacter sp. M2BS9Y-3-1, whole genome shotgun sequence.</title>
        <authorList>
            <person name="Tuo L."/>
        </authorList>
    </citation>
    <scope>NUCLEOTIDE SEQUENCE [LARGE SCALE GENOMIC DNA]</scope>
    <source>
        <strain evidence="4 5">M2BS9Y-3-1</strain>
    </source>
</reference>
<dbReference type="Pfam" id="PF00378">
    <property type="entry name" value="ECH_1"/>
    <property type="match status" value="1"/>
</dbReference>
<dbReference type="Proteomes" id="UP000281094">
    <property type="component" value="Unassembled WGS sequence"/>
</dbReference>
<dbReference type="EMBL" id="RCWN01000001">
    <property type="protein sequence ID" value="RLQ87436.1"/>
    <property type="molecule type" value="Genomic_DNA"/>
</dbReference>
<sequence length="253" mass="27365">MSEHIKVSREGAVSVIRMDRIEKKNALTRDMYAAMATAIRDADADDAVRVHLLMGGEGVFSAGNDLGDFMAIATGGEHGGEVFEFMDAMIRARKPVVSGVDGIAVGIGTTIHFNCDLTIATARSSFTTPFLDLGLTPEFASSKQAPAIMGHQRAFALLALGEPLSGEEARDAGLVWKIVEPERLEVEALATAERLSRKPPEALAIARDLLMGDRDARLALCRSEGELFGERLRSDEARQAFQAFMTRSRPSKS</sequence>
<dbReference type="PANTHER" id="PTHR43684:SF1">
    <property type="entry name" value="ENOYL-COA DELTA ISOMERASE 2"/>
    <property type="match status" value="1"/>
</dbReference>
<dbReference type="GO" id="GO:0004165">
    <property type="term" value="F:delta(3)-delta(2)-enoyl-CoA isomerase activity"/>
    <property type="evidence" value="ECO:0007669"/>
    <property type="project" value="UniProtKB-ARBA"/>
</dbReference>